<protein>
    <recommendedName>
        <fullName evidence="2">MORN repeat-containing protein 5</fullName>
    </recommendedName>
</protein>
<dbReference type="OrthoDB" id="187215at2759"/>
<dbReference type="PANTHER" id="PTHR46437:SF1">
    <property type="entry name" value="MORN REPEAT-CONTAINING PROTEIN 5"/>
    <property type="match status" value="1"/>
</dbReference>
<keyword evidence="5" id="KW-0969">Cilium</keyword>
<dbReference type="SUPFAM" id="SSF82185">
    <property type="entry name" value="Histone H3 K4-specific methyltransferase SET7/9 N-terminal domain"/>
    <property type="match status" value="1"/>
</dbReference>
<keyword evidence="3" id="KW-0677">Repeat</keyword>
<dbReference type="EMBL" id="KI913143">
    <property type="protein sequence ID" value="ETV74795.1"/>
    <property type="molecule type" value="Genomic_DNA"/>
</dbReference>
<keyword evidence="6" id="KW-0966">Cell projection</keyword>
<organism evidence="7">
    <name type="scientific">Aphanomyces astaci</name>
    <name type="common">Crayfish plague agent</name>
    <dbReference type="NCBI Taxonomy" id="112090"/>
    <lineage>
        <taxon>Eukaryota</taxon>
        <taxon>Sar</taxon>
        <taxon>Stramenopiles</taxon>
        <taxon>Oomycota</taxon>
        <taxon>Saprolegniomycetes</taxon>
        <taxon>Saprolegniales</taxon>
        <taxon>Verrucalvaceae</taxon>
        <taxon>Aphanomyces</taxon>
    </lineage>
</organism>
<dbReference type="InterPro" id="IPR042814">
    <property type="entry name" value="Morn5"/>
</dbReference>
<comment type="subcellular location">
    <subcellularLocation>
        <location evidence="1">Cell projection</location>
        <location evidence="1">Cilium</location>
        <location evidence="1">Flagellum</location>
    </subcellularLocation>
</comment>
<dbReference type="Gene3D" id="2.20.110.10">
    <property type="entry name" value="Histone H3 K4-specific methyltransferase SET7/9 N-terminal domain"/>
    <property type="match status" value="1"/>
</dbReference>
<dbReference type="RefSeq" id="XP_009835882.1">
    <property type="nucleotide sequence ID" value="XM_009837580.1"/>
</dbReference>
<evidence type="ECO:0000256" key="4">
    <source>
        <dbReference type="ARBA" id="ARBA00022846"/>
    </source>
</evidence>
<dbReference type="GeneID" id="20812858"/>
<evidence type="ECO:0000256" key="6">
    <source>
        <dbReference type="ARBA" id="ARBA00023273"/>
    </source>
</evidence>
<evidence type="ECO:0000313" key="7">
    <source>
        <dbReference type="EMBL" id="ETV74795.1"/>
    </source>
</evidence>
<dbReference type="GO" id="GO:0031514">
    <property type="term" value="C:motile cilium"/>
    <property type="evidence" value="ECO:0007669"/>
    <property type="project" value="UniProtKB-SubCell"/>
</dbReference>
<name>W4G536_APHAT</name>
<accession>W4G536</accession>
<dbReference type="SMART" id="SM00698">
    <property type="entry name" value="MORN"/>
    <property type="match status" value="3"/>
</dbReference>
<dbReference type="Pfam" id="PF02493">
    <property type="entry name" value="MORN"/>
    <property type="match status" value="3"/>
</dbReference>
<dbReference type="PANTHER" id="PTHR46437">
    <property type="entry name" value="MORN REPEAT-CONTAINING PROTEIN 5"/>
    <property type="match status" value="1"/>
</dbReference>
<dbReference type="STRING" id="112090.W4G536"/>
<evidence type="ECO:0000256" key="2">
    <source>
        <dbReference type="ARBA" id="ARBA00016322"/>
    </source>
</evidence>
<evidence type="ECO:0000256" key="1">
    <source>
        <dbReference type="ARBA" id="ARBA00004230"/>
    </source>
</evidence>
<dbReference type="InterPro" id="IPR003409">
    <property type="entry name" value="MORN"/>
</dbReference>
<evidence type="ECO:0000256" key="3">
    <source>
        <dbReference type="ARBA" id="ARBA00022737"/>
    </source>
</evidence>
<keyword evidence="4" id="KW-0282">Flagellum</keyword>
<evidence type="ECO:0000256" key="5">
    <source>
        <dbReference type="ARBA" id="ARBA00023069"/>
    </source>
</evidence>
<sequence>MEYTRSSYTGPTTFGRFNGHGTYTFGDGSRYEGEFQNGQFHGTGTLFFAQGKYEGTWKDGKRVDGHFTFADGLKFDDPWTYMDDADRRFHSEKVAFAKSSSEAKAGSGILPAGETAHCDEGLQKSLPMGYYDAGNGMYDELTNTIMPVSTSDMSDLPREATDEEARWIKACAAKGFPQKNNE</sequence>
<reference evidence="7" key="1">
    <citation type="submission" date="2013-12" db="EMBL/GenBank/DDBJ databases">
        <title>The Genome Sequence of Aphanomyces astaci APO3.</title>
        <authorList>
            <consortium name="The Broad Institute Genomics Platform"/>
            <person name="Russ C."/>
            <person name="Tyler B."/>
            <person name="van West P."/>
            <person name="Dieguez-Uribeondo J."/>
            <person name="Young S.K."/>
            <person name="Zeng Q."/>
            <person name="Gargeya S."/>
            <person name="Fitzgerald M."/>
            <person name="Abouelleil A."/>
            <person name="Alvarado L."/>
            <person name="Chapman S.B."/>
            <person name="Gainer-Dewar J."/>
            <person name="Goldberg J."/>
            <person name="Griggs A."/>
            <person name="Gujja S."/>
            <person name="Hansen M."/>
            <person name="Howarth C."/>
            <person name="Imamovic A."/>
            <person name="Ireland A."/>
            <person name="Larimer J."/>
            <person name="McCowan C."/>
            <person name="Murphy C."/>
            <person name="Pearson M."/>
            <person name="Poon T.W."/>
            <person name="Priest M."/>
            <person name="Roberts A."/>
            <person name="Saif S."/>
            <person name="Shea T."/>
            <person name="Sykes S."/>
            <person name="Wortman J."/>
            <person name="Nusbaum C."/>
            <person name="Birren B."/>
        </authorList>
    </citation>
    <scope>NUCLEOTIDE SEQUENCE [LARGE SCALE GENOMIC DNA]</scope>
    <source>
        <strain evidence="7">APO3</strain>
    </source>
</reference>
<dbReference type="VEuPathDB" id="FungiDB:H257_10862"/>
<proteinExistence type="predicted"/>
<gene>
    <name evidence="7" type="ORF">H257_10862</name>
</gene>
<dbReference type="AlphaFoldDB" id="W4G536"/>